<gene>
    <name evidence="1" type="ORF">Fmac_025878</name>
</gene>
<accession>A0ABD1LD94</accession>
<reference evidence="1 2" key="1">
    <citation type="submission" date="2024-08" db="EMBL/GenBank/DDBJ databases">
        <title>Insights into the chromosomal genome structure of Flemingia macrophylla.</title>
        <authorList>
            <person name="Ding Y."/>
            <person name="Zhao Y."/>
            <person name="Bi W."/>
            <person name="Wu M."/>
            <person name="Zhao G."/>
            <person name="Gong Y."/>
            <person name="Li W."/>
            <person name="Zhang P."/>
        </authorList>
    </citation>
    <scope>NUCLEOTIDE SEQUENCE [LARGE SCALE GENOMIC DNA]</scope>
    <source>
        <strain evidence="1">DYQJB</strain>
        <tissue evidence="1">Leaf</tissue>
    </source>
</reference>
<dbReference type="AlphaFoldDB" id="A0ABD1LD94"/>
<comment type="caution">
    <text evidence="1">The sequence shown here is derived from an EMBL/GenBank/DDBJ whole genome shotgun (WGS) entry which is preliminary data.</text>
</comment>
<organism evidence="1 2">
    <name type="scientific">Flemingia macrophylla</name>
    <dbReference type="NCBI Taxonomy" id="520843"/>
    <lineage>
        <taxon>Eukaryota</taxon>
        <taxon>Viridiplantae</taxon>
        <taxon>Streptophyta</taxon>
        <taxon>Embryophyta</taxon>
        <taxon>Tracheophyta</taxon>
        <taxon>Spermatophyta</taxon>
        <taxon>Magnoliopsida</taxon>
        <taxon>eudicotyledons</taxon>
        <taxon>Gunneridae</taxon>
        <taxon>Pentapetalae</taxon>
        <taxon>rosids</taxon>
        <taxon>fabids</taxon>
        <taxon>Fabales</taxon>
        <taxon>Fabaceae</taxon>
        <taxon>Papilionoideae</taxon>
        <taxon>50 kb inversion clade</taxon>
        <taxon>NPAAA clade</taxon>
        <taxon>indigoferoid/millettioid clade</taxon>
        <taxon>Phaseoleae</taxon>
        <taxon>Flemingia</taxon>
    </lineage>
</organism>
<keyword evidence="2" id="KW-1185">Reference proteome</keyword>
<evidence type="ECO:0000313" key="1">
    <source>
        <dbReference type="EMBL" id="KAL2321499.1"/>
    </source>
</evidence>
<dbReference type="Proteomes" id="UP001603857">
    <property type="component" value="Unassembled WGS sequence"/>
</dbReference>
<proteinExistence type="predicted"/>
<sequence length="62" mass="6603">MVASQSLLGWARVLKKKLKTKGEEFVSVGLFELVVFGEDVEEDGEGSKGVGGGVAYVCELLI</sequence>
<evidence type="ECO:0000313" key="2">
    <source>
        <dbReference type="Proteomes" id="UP001603857"/>
    </source>
</evidence>
<protein>
    <submittedName>
        <fullName evidence="1">Uncharacterized protein</fullName>
    </submittedName>
</protein>
<name>A0ABD1LD94_9FABA</name>
<dbReference type="EMBL" id="JBGMDY010000009">
    <property type="protein sequence ID" value="KAL2321499.1"/>
    <property type="molecule type" value="Genomic_DNA"/>
</dbReference>